<dbReference type="STRING" id="1219011.GCA_001895045_00638"/>
<dbReference type="KEGG" id="rcr:NCTC10994_00920"/>
<dbReference type="RefSeq" id="WP_072698576.1">
    <property type="nucleotide sequence ID" value="NZ_JAFBBL010000001.1"/>
</dbReference>
<dbReference type="InterPro" id="IPR016794">
    <property type="entry name" value="UCP21603_acetyltransf"/>
</dbReference>
<name>A0A2X4WQT1_9NOCA</name>
<evidence type="ECO:0000259" key="1">
    <source>
        <dbReference type="PROSITE" id="PS51186"/>
    </source>
</evidence>
<keyword evidence="2" id="KW-0808">Transferase</keyword>
<dbReference type="InterPro" id="IPR016181">
    <property type="entry name" value="Acyl_CoA_acyltransferase"/>
</dbReference>
<dbReference type="Pfam" id="PF08445">
    <property type="entry name" value="FR47"/>
    <property type="match status" value="1"/>
</dbReference>
<protein>
    <submittedName>
        <fullName evidence="2">Acetyltransferase</fullName>
    </submittedName>
</protein>
<dbReference type="PROSITE" id="PS51186">
    <property type="entry name" value="GNAT"/>
    <property type="match status" value="1"/>
</dbReference>
<accession>A0A2X4WQT1</accession>
<evidence type="ECO:0000313" key="2">
    <source>
        <dbReference type="EMBL" id="SQI29295.1"/>
    </source>
</evidence>
<dbReference type="InterPro" id="IPR013653">
    <property type="entry name" value="GCN5-like_dom"/>
</dbReference>
<keyword evidence="3" id="KW-1185">Reference proteome</keyword>
<dbReference type="GO" id="GO:0016747">
    <property type="term" value="F:acyltransferase activity, transferring groups other than amino-acyl groups"/>
    <property type="evidence" value="ECO:0007669"/>
    <property type="project" value="InterPro"/>
</dbReference>
<feature type="domain" description="N-acetyltransferase" evidence="1">
    <location>
        <begin position="137"/>
        <end position="278"/>
    </location>
</feature>
<gene>
    <name evidence="2" type="ORF">NCTC10994_00920</name>
</gene>
<dbReference type="EMBL" id="LS483468">
    <property type="protein sequence ID" value="SQI29295.1"/>
    <property type="molecule type" value="Genomic_DNA"/>
</dbReference>
<dbReference type="Gene3D" id="3.40.630.30">
    <property type="match status" value="1"/>
</dbReference>
<dbReference type="SUPFAM" id="SSF55729">
    <property type="entry name" value="Acyl-CoA N-acyltransferases (Nat)"/>
    <property type="match status" value="1"/>
</dbReference>
<dbReference type="InterPro" id="IPR025289">
    <property type="entry name" value="DUF4081"/>
</dbReference>
<organism evidence="2 3">
    <name type="scientific">Rhodococcus coprophilus</name>
    <dbReference type="NCBI Taxonomy" id="38310"/>
    <lineage>
        <taxon>Bacteria</taxon>
        <taxon>Bacillati</taxon>
        <taxon>Actinomycetota</taxon>
        <taxon>Actinomycetes</taxon>
        <taxon>Mycobacteriales</taxon>
        <taxon>Nocardiaceae</taxon>
        <taxon>Rhodococcus</taxon>
    </lineage>
</organism>
<evidence type="ECO:0000313" key="3">
    <source>
        <dbReference type="Proteomes" id="UP000249091"/>
    </source>
</evidence>
<dbReference type="PIRSF" id="PIRSF021603">
    <property type="entry name" value="UCP21603_acetyltransf"/>
    <property type="match status" value="1"/>
</dbReference>
<dbReference type="InterPro" id="IPR000182">
    <property type="entry name" value="GNAT_dom"/>
</dbReference>
<dbReference type="AlphaFoldDB" id="A0A2X4WQT1"/>
<proteinExistence type="predicted"/>
<dbReference type="Proteomes" id="UP000249091">
    <property type="component" value="Chromosome 1"/>
</dbReference>
<sequence>MLKLLGVRSLGGRDTASVLRVLARDPVASCMVAGRIEQYGLDGRAVGGDMWSRGGPESSLCFAGANLIPLLGNPDDIQAFAERAVRGPRLCSSIVGRAEYALPMWDALAPSWGPPREIRAEQPLLVLDREPRVAPDPQVRRVRPEELDAYLPAAISMFIEEVGVDPRLGDGGAGYRRRVASLIATGRAWARFEEGRVVFKAEVGSQSSTVGQIQGVWVDPEKRGLGLGSAGTAAVGAAVTSSGRLPSLYVNSFNTRARAAYERVGFRQVATFTTVLLD</sequence>
<dbReference type="Pfam" id="PF13312">
    <property type="entry name" value="DUF4081"/>
    <property type="match status" value="1"/>
</dbReference>
<reference evidence="2 3" key="1">
    <citation type="submission" date="2018-06" db="EMBL/GenBank/DDBJ databases">
        <authorList>
            <consortium name="Pathogen Informatics"/>
            <person name="Doyle S."/>
        </authorList>
    </citation>
    <scope>NUCLEOTIDE SEQUENCE [LARGE SCALE GENOMIC DNA]</scope>
    <source>
        <strain evidence="2 3">NCTC10994</strain>
    </source>
</reference>